<evidence type="ECO:0000313" key="2">
    <source>
        <dbReference type="Proteomes" id="UP001525890"/>
    </source>
</evidence>
<dbReference type="Proteomes" id="UP001525890">
    <property type="component" value="Unassembled WGS sequence"/>
</dbReference>
<evidence type="ECO:0000313" key="1">
    <source>
        <dbReference type="EMBL" id="MCT7970283.1"/>
    </source>
</evidence>
<reference evidence="1 2" key="1">
    <citation type="journal article" date="2022" name="Front. Microbiol.">
        <title>High genomic differentiation and limited gene flow indicate recent cryptic speciation within the genus Laspinema (cyanobacteria).</title>
        <authorList>
            <person name="Stanojkovic A."/>
            <person name="Skoupy S."/>
            <person name="Skaloud P."/>
            <person name="Dvorak P."/>
        </authorList>
    </citation>
    <scope>NUCLEOTIDE SEQUENCE [LARGE SCALE GENOMIC DNA]</scope>
    <source>
        <strain evidence="1 2">D2a</strain>
    </source>
</reference>
<dbReference type="EMBL" id="JAMXFF010000085">
    <property type="protein sequence ID" value="MCT7970283.1"/>
    <property type="molecule type" value="Genomic_DNA"/>
</dbReference>
<accession>A0ABT2MZU4</accession>
<organism evidence="1 2">
    <name type="scientific">Laspinema palackyanum D2a</name>
    <dbReference type="NCBI Taxonomy" id="2953684"/>
    <lineage>
        <taxon>Bacteria</taxon>
        <taxon>Bacillati</taxon>
        <taxon>Cyanobacteriota</taxon>
        <taxon>Cyanophyceae</taxon>
        <taxon>Oscillatoriophycideae</taxon>
        <taxon>Oscillatoriales</taxon>
        <taxon>Laspinemataceae</taxon>
        <taxon>Laspinema</taxon>
        <taxon>Laspinema palackyanum</taxon>
    </lineage>
</organism>
<name>A0ABT2MZU4_9CYAN</name>
<comment type="caution">
    <text evidence="1">The sequence shown here is derived from an EMBL/GenBank/DDBJ whole genome shotgun (WGS) entry which is preliminary data.</text>
</comment>
<dbReference type="RefSeq" id="WP_368009703.1">
    <property type="nucleotide sequence ID" value="NZ_JAMXFF010000085.1"/>
</dbReference>
<sequence>MYRKDRLTYTITEQFPEGEATLILYAWPDDFGGVAYCYEHDQLNLGCKSFSEAITIAQEYWEREKMELIERQYSPIPEDDSAKVEIPF</sequence>
<proteinExistence type="predicted"/>
<gene>
    <name evidence="1" type="ORF">NG799_28610</name>
</gene>
<keyword evidence="2" id="KW-1185">Reference proteome</keyword>
<protein>
    <submittedName>
        <fullName evidence="1">Uncharacterized protein</fullName>
    </submittedName>
</protein>